<sequence>MKLTKMVALGLIVSLSSTFVIAENSTKAPPSIALNYLEYCQDILAENDGEHETNLLNCMNTELEGSGFDTFATYSELLAYVGLGED</sequence>
<dbReference type="Proteomes" id="UP001382455">
    <property type="component" value="Unassembled WGS sequence"/>
</dbReference>
<evidence type="ECO:0000313" key="2">
    <source>
        <dbReference type="EMBL" id="MEI4551658.1"/>
    </source>
</evidence>
<organism evidence="2 3">
    <name type="scientific">Pseudoalteromonas spongiae</name>
    <dbReference type="NCBI Taxonomy" id="298657"/>
    <lineage>
        <taxon>Bacteria</taxon>
        <taxon>Pseudomonadati</taxon>
        <taxon>Pseudomonadota</taxon>
        <taxon>Gammaproteobacteria</taxon>
        <taxon>Alteromonadales</taxon>
        <taxon>Pseudoalteromonadaceae</taxon>
        <taxon>Pseudoalteromonas</taxon>
    </lineage>
</organism>
<feature type="chain" id="PRO_5047377702" evidence="1">
    <location>
        <begin position="23"/>
        <end position="86"/>
    </location>
</feature>
<keyword evidence="1" id="KW-0732">Signal</keyword>
<keyword evidence="3" id="KW-1185">Reference proteome</keyword>
<evidence type="ECO:0000313" key="3">
    <source>
        <dbReference type="Proteomes" id="UP001382455"/>
    </source>
</evidence>
<feature type="signal peptide" evidence="1">
    <location>
        <begin position="1"/>
        <end position="22"/>
    </location>
</feature>
<comment type="caution">
    <text evidence="2">The sequence shown here is derived from an EMBL/GenBank/DDBJ whole genome shotgun (WGS) entry which is preliminary data.</text>
</comment>
<dbReference type="EMBL" id="JBAWKS010000002">
    <property type="protein sequence ID" value="MEI4551658.1"/>
    <property type="molecule type" value="Genomic_DNA"/>
</dbReference>
<accession>A0ABU8EXH8</accession>
<reference evidence="2 3" key="1">
    <citation type="submission" date="2023-12" db="EMBL/GenBank/DDBJ databases">
        <title>Friends and Foes: Symbiotic and Algicidal bacterial influence on Karenia brevis blooms.</title>
        <authorList>
            <person name="Fei C."/>
            <person name="Mohamed A.R."/>
            <person name="Booker A."/>
            <person name="Arshad M."/>
            <person name="Klass S."/>
            <person name="Ahn S."/>
            <person name="Gilbert P.M."/>
            <person name="Heil C.A."/>
            <person name="Martinez J.M."/>
            <person name="Amin S.A."/>
        </authorList>
    </citation>
    <scope>NUCLEOTIDE SEQUENCE [LARGE SCALE GENOMIC DNA]</scope>
    <source>
        <strain evidence="2 3">CE15</strain>
    </source>
</reference>
<protein>
    <submittedName>
        <fullName evidence="2">Uncharacterized protein</fullName>
    </submittedName>
</protein>
<name>A0ABU8EXH8_9GAMM</name>
<dbReference type="RefSeq" id="WP_336436603.1">
    <property type="nucleotide sequence ID" value="NZ_JBAWKS010000002.1"/>
</dbReference>
<evidence type="ECO:0000256" key="1">
    <source>
        <dbReference type="SAM" id="SignalP"/>
    </source>
</evidence>
<gene>
    <name evidence="2" type="ORF">WAE96_18420</name>
</gene>
<proteinExistence type="predicted"/>